<dbReference type="AlphaFoldDB" id="A0A378I2N0"/>
<sequence length="198" mass="23120">MEIRVAEEKDCKELHALIIKTWRETYPSYIAKQGEEAIAHEIADRFSIEKVQSYLKDINRRLWVVTNSQNNMVGYAHIILPKENKKPAFLDQIYLIQEEQGKGLGTILLQQCYSYLKEKNISGLELEVDVDNEKAVNFYKKQGFQVMKKVPYDEVHAPGYFDYVMEKTIIKSPGIYGLWAPEEKKEKEQIEYNSYSIA</sequence>
<dbReference type="OrthoDB" id="5419426at2"/>
<evidence type="ECO:0000256" key="2">
    <source>
        <dbReference type="ARBA" id="ARBA00023315"/>
    </source>
</evidence>
<reference evidence="4 5" key="1">
    <citation type="submission" date="2018-06" db="EMBL/GenBank/DDBJ databases">
        <authorList>
            <consortium name="Pathogen Informatics"/>
            <person name="Doyle S."/>
        </authorList>
    </citation>
    <scope>NUCLEOTIDE SEQUENCE [LARGE SCALE GENOMIC DNA]</scope>
    <source>
        <strain evidence="4 5">NCTC13315</strain>
    </source>
</reference>
<dbReference type="Proteomes" id="UP000254968">
    <property type="component" value="Unassembled WGS sequence"/>
</dbReference>
<evidence type="ECO:0000313" key="5">
    <source>
        <dbReference type="Proteomes" id="UP000254968"/>
    </source>
</evidence>
<dbReference type="Pfam" id="PF00583">
    <property type="entry name" value="Acetyltransf_1"/>
    <property type="match status" value="1"/>
</dbReference>
<dbReference type="PROSITE" id="PS51186">
    <property type="entry name" value="GNAT"/>
    <property type="match status" value="1"/>
</dbReference>
<protein>
    <submittedName>
        <fullName evidence="4">N-terminal GNAT family acetyltransferase</fullName>
        <ecNumber evidence="4">2.3.1.-</ecNumber>
    </submittedName>
</protein>
<feature type="domain" description="N-acetyltransferase" evidence="3">
    <location>
        <begin position="1"/>
        <end position="170"/>
    </location>
</feature>
<dbReference type="SUPFAM" id="SSF55729">
    <property type="entry name" value="Acyl-CoA N-acyltransferases (Nat)"/>
    <property type="match status" value="1"/>
</dbReference>
<dbReference type="CDD" id="cd04301">
    <property type="entry name" value="NAT_SF"/>
    <property type="match status" value="1"/>
</dbReference>
<dbReference type="InterPro" id="IPR050832">
    <property type="entry name" value="Bact_Acetyltransf"/>
</dbReference>
<name>A0A378I2N0_9GAMM</name>
<dbReference type="Gene3D" id="3.40.630.30">
    <property type="match status" value="1"/>
</dbReference>
<dbReference type="GO" id="GO:0016747">
    <property type="term" value="F:acyltransferase activity, transferring groups other than amino-acyl groups"/>
    <property type="evidence" value="ECO:0007669"/>
    <property type="project" value="InterPro"/>
</dbReference>
<evidence type="ECO:0000256" key="1">
    <source>
        <dbReference type="ARBA" id="ARBA00022679"/>
    </source>
</evidence>
<dbReference type="InterPro" id="IPR000182">
    <property type="entry name" value="GNAT_dom"/>
</dbReference>
<dbReference type="PANTHER" id="PTHR43877">
    <property type="entry name" value="AMINOALKYLPHOSPHONATE N-ACETYLTRANSFERASE-RELATED-RELATED"/>
    <property type="match status" value="1"/>
</dbReference>
<evidence type="ECO:0000259" key="3">
    <source>
        <dbReference type="PROSITE" id="PS51186"/>
    </source>
</evidence>
<dbReference type="InterPro" id="IPR016181">
    <property type="entry name" value="Acyl_CoA_acyltransferase"/>
</dbReference>
<keyword evidence="1 4" id="KW-0808">Transferase</keyword>
<organism evidence="4 5">
    <name type="scientific">Legionella beliardensis</name>
    <dbReference type="NCBI Taxonomy" id="91822"/>
    <lineage>
        <taxon>Bacteria</taxon>
        <taxon>Pseudomonadati</taxon>
        <taxon>Pseudomonadota</taxon>
        <taxon>Gammaproteobacteria</taxon>
        <taxon>Legionellales</taxon>
        <taxon>Legionellaceae</taxon>
        <taxon>Legionella</taxon>
    </lineage>
</organism>
<gene>
    <name evidence="4" type="primary">vipF_2</name>
    <name evidence="4" type="ORF">NCTC13315_01489</name>
</gene>
<dbReference type="EMBL" id="UGNV01000001">
    <property type="protein sequence ID" value="STX28955.1"/>
    <property type="molecule type" value="Genomic_DNA"/>
</dbReference>
<proteinExistence type="predicted"/>
<keyword evidence="2 4" id="KW-0012">Acyltransferase</keyword>
<dbReference type="RefSeq" id="WP_115302663.1">
    <property type="nucleotide sequence ID" value="NZ_CAAAHO010000004.1"/>
</dbReference>
<keyword evidence="5" id="KW-1185">Reference proteome</keyword>
<dbReference type="EC" id="2.3.1.-" evidence="4"/>
<evidence type="ECO:0000313" key="4">
    <source>
        <dbReference type="EMBL" id="STX28955.1"/>
    </source>
</evidence>
<accession>A0A378I2N0</accession>